<feature type="compositionally biased region" description="Acidic residues" evidence="1">
    <location>
        <begin position="59"/>
        <end position="90"/>
    </location>
</feature>
<dbReference type="Proteomes" id="UP000887574">
    <property type="component" value="Unplaced"/>
</dbReference>
<keyword evidence="2" id="KW-1185">Reference proteome</keyword>
<sequence length="152" mass="17803">MKHPHKEETEEELDDIPDGSGDSEQQQSTMMKKDRHSKKLKKSCLKKPLIGQKAGKQEEENDEQSANEEADDMPDERQMEEDEQITDQEDNSYLPPTPETMLKGLRKNIELKAHQREGLLRTIAMEKRKKSEVAYWRMTWAQEDHYNDISDS</sequence>
<evidence type="ECO:0000256" key="1">
    <source>
        <dbReference type="SAM" id="MobiDB-lite"/>
    </source>
</evidence>
<evidence type="ECO:0000313" key="3">
    <source>
        <dbReference type="WBParaSite" id="jg2735"/>
    </source>
</evidence>
<dbReference type="AlphaFoldDB" id="A0A915E5D3"/>
<name>A0A915E5D3_9BILA</name>
<dbReference type="WBParaSite" id="jg2735">
    <property type="protein sequence ID" value="jg2735"/>
    <property type="gene ID" value="jg2735"/>
</dbReference>
<evidence type="ECO:0000313" key="2">
    <source>
        <dbReference type="Proteomes" id="UP000887574"/>
    </source>
</evidence>
<organism evidence="2 3">
    <name type="scientific">Ditylenchus dipsaci</name>
    <dbReference type="NCBI Taxonomy" id="166011"/>
    <lineage>
        <taxon>Eukaryota</taxon>
        <taxon>Metazoa</taxon>
        <taxon>Ecdysozoa</taxon>
        <taxon>Nematoda</taxon>
        <taxon>Chromadorea</taxon>
        <taxon>Rhabditida</taxon>
        <taxon>Tylenchina</taxon>
        <taxon>Tylenchomorpha</taxon>
        <taxon>Sphaerularioidea</taxon>
        <taxon>Anguinidae</taxon>
        <taxon>Anguininae</taxon>
        <taxon>Ditylenchus</taxon>
    </lineage>
</organism>
<feature type="region of interest" description="Disordered" evidence="1">
    <location>
        <begin position="1"/>
        <end position="101"/>
    </location>
</feature>
<proteinExistence type="predicted"/>
<accession>A0A915E5D3</accession>
<feature type="compositionally biased region" description="Basic residues" evidence="1">
    <location>
        <begin position="33"/>
        <end position="45"/>
    </location>
</feature>
<reference evidence="3" key="1">
    <citation type="submission" date="2022-11" db="UniProtKB">
        <authorList>
            <consortium name="WormBaseParasite"/>
        </authorList>
    </citation>
    <scope>IDENTIFICATION</scope>
</reference>
<protein>
    <submittedName>
        <fullName evidence="3">Uncharacterized protein</fullName>
    </submittedName>
</protein>